<evidence type="ECO:0000313" key="2">
    <source>
        <dbReference type="Proteomes" id="UP000298484"/>
    </source>
</evidence>
<dbReference type="Proteomes" id="UP000298484">
    <property type="component" value="Unassembled WGS sequence"/>
</dbReference>
<dbReference type="RefSeq" id="WP_135109388.1">
    <property type="nucleotide sequence ID" value="NZ_SRHY01000005.1"/>
</dbReference>
<proteinExistence type="predicted"/>
<dbReference type="Gene3D" id="3.30.420.240">
    <property type="match status" value="1"/>
</dbReference>
<sequence length="529" mass="61285">MAKKLTKQEKLQRIMNDFTLFCKNFVHIVDNAGELVKLDLNDQQIEFNDIVNKQRFSIVAKSRQLGFSVYALARAFFIAINKPNSNIMIVSYKEDSARELFNRLKRMNQYLPRDKYPNLFPDTVRDNRNELILSNGSSVSSVTAGNKDIGRGSTYTMIHLSEFAFYGNQEKQLLSAEQALAKSEDSRLIIETTSNGIGNHYYKLFMSAYRGHSKYTAYFAPFYSSGYKKMWADEYEEAWKWYRSYFKSYPSVKDLDEDEKVLHEKGATLKQIAWRQWKLMDMDLQEFWQEFPSNPMESFVSSGNSVFEQNKIMQRINHIMPAINKKDIQDIPDSLKKYIGKELYIYHEYDKKKKYYAGIDTATASSGTGDYSTITILDEEGIEVASFGSNKLPVYKFAKVANDLLRHYGQAFVAIERNNVGIVLIEKLRDDYGYLNMYKEKLFDQRGTHKKQLGFTTTKTSKPVLIEKFKEQFELGYILLNDKETLEQMQIYQINNDNGKMGNSGVGNDDKVISASLSVLAKLENKWYV</sequence>
<keyword evidence="2" id="KW-1185">Reference proteome</keyword>
<comment type="caution">
    <text evidence="1">The sequence shown here is derived from an EMBL/GenBank/DDBJ whole genome shotgun (WGS) entry which is preliminary data.</text>
</comment>
<name>A0A4Y9ACL9_9BACI</name>
<reference evidence="1 2" key="1">
    <citation type="submission" date="2019-03" db="EMBL/GenBank/DDBJ databases">
        <title>Genome sequence of Lentibacillus salicampi ATCC BAA-719.</title>
        <authorList>
            <person name="Maclea K.S."/>
            <person name="Simoes Junior M."/>
        </authorList>
    </citation>
    <scope>NUCLEOTIDE SEQUENCE [LARGE SCALE GENOMIC DNA]</scope>
    <source>
        <strain evidence="1 2">ATCC BAA-719</strain>
    </source>
</reference>
<accession>A0A4Y9ACL9</accession>
<dbReference type="Pfam" id="PF03237">
    <property type="entry name" value="Terminase_6N"/>
    <property type="match status" value="1"/>
</dbReference>
<evidence type="ECO:0000313" key="1">
    <source>
        <dbReference type="EMBL" id="TFJ93648.1"/>
    </source>
</evidence>
<protein>
    <submittedName>
        <fullName evidence="1">DNA packaging protein</fullName>
    </submittedName>
</protein>
<dbReference type="OrthoDB" id="9768556at2"/>
<gene>
    <name evidence="1" type="ORF">E4U82_06740</name>
</gene>
<organism evidence="1 2">
    <name type="scientific">Lentibacillus salicampi</name>
    <dbReference type="NCBI Taxonomy" id="175306"/>
    <lineage>
        <taxon>Bacteria</taxon>
        <taxon>Bacillati</taxon>
        <taxon>Bacillota</taxon>
        <taxon>Bacilli</taxon>
        <taxon>Bacillales</taxon>
        <taxon>Bacillaceae</taxon>
        <taxon>Lentibacillus</taxon>
    </lineage>
</organism>
<dbReference type="EMBL" id="SRHY01000005">
    <property type="protein sequence ID" value="TFJ93648.1"/>
    <property type="molecule type" value="Genomic_DNA"/>
</dbReference>
<dbReference type="InterPro" id="IPR027417">
    <property type="entry name" value="P-loop_NTPase"/>
</dbReference>
<dbReference type="Gene3D" id="3.40.50.300">
    <property type="entry name" value="P-loop containing nucleotide triphosphate hydrolases"/>
    <property type="match status" value="1"/>
</dbReference>
<dbReference type="AlphaFoldDB" id="A0A4Y9ACL9"/>